<organism evidence="1">
    <name type="scientific">Salix viminalis</name>
    <name type="common">Common osier</name>
    <name type="synonym">Basket willow</name>
    <dbReference type="NCBI Taxonomy" id="40686"/>
    <lineage>
        <taxon>Eukaryota</taxon>
        <taxon>Viridiplantae</taxon>
        <taxon>Streptophyta</taxon>
        <taxon>Embryophyta</taxon>
        <taxon>Tracheophyta</taxon>
        <taxon>Spermatophyta</taxon>
        <taxon>Magnoliopsida</taxon>
        <taxon>eudicotyledons</taxon>
        <taxon>Gunneridae</taxon>
        <taxon>Pentapetalae</taxon>
        <taxon>rosids</taxon>
        <taxon>fabids</taxon>
        <taxon>Malpighiales</taxon>
        <taxon>Salicaceae</taxon>
        <taxon>Saliceae</taxon>
        <taxon>Salix</taxon>
    </lineage>
</organism>
<sequence length="66" mass="7667">MATGLCHVNQENFRNPYLSKPLFPDLSAVFFLSFSLFFDSGQKNNQEITRTRFCRYQPAEELEGTN</sequence>
<dbReference type="AlphaFoldDB" id="A0A6N2KFX1"/>
<name>A0A6N2KFX1_SALVM</name>
<dbReference type="EMBL" id="CAADRP010000224">
    <property type="protein sequence ID" value="VFU25113.1"/>
    <property type="molecule type" value="Genomic_DNA"/>
</dbReference>
<evidence type="ECO:0000313" key="1">
    <source>
        <dbReference type="EMBL" id="VFU25113.1"/>
    </source>
</evidence>
<proteinExistence type="predicted"/>
<protein>
    <submittedName>
        <fullName evidence="1">Uncharacterized protein</fullName>
    </submittedName>
</protein>
<accession>A0A6N2KFX1</accession>
<gene>
    <name evidence="1" type="ORF">SVIM_LOCUS54970</name>
</gene>
<reference evidence="1" key="1">
    <citation type="submission" date="2019-03" db="EMBL/GenBank/DDBJ databases">
        <authorList>
            <person name="Mank J."/>
            <person name="Almeida P."/>
        </authorList>
    </citation>
    <scope>NUCLEOTIDE SEQUENCE</scope>
    <source>
        <strain evidence="1">78183</strain>
    </source>
</reference>